<gene>
    <name evidence="1" type="ORF">TCIL3000_0_37760</name>
</gene>
<protein>
    <submittedName>
        <fullName evidence="1">WGS project CAEQ00000000 data, annotated contig 1542</fullName>
    </submittedName>
</protein>
<comment type="caution">
    <text evidence="1">The sequence shown here is derived from an EMBL/GenBank/DDBJ whole genome shotgun (WGS) entry which is preliminary data.</text>
</comment>
<organism evidence="1 2">
    <name type="scientific">Trypanosoma congolense (strain IL3000)</name>
    <dbReference type="NCBI Taxonomy" id="1068625"/>
    <lineage>
        <taxon>Eukaryota</taxon>
        <taxon>Discoba</taxon>
        <taxon>Euglenozoa</taxon>
        <taxon>Kinetoplastea</taxon>
        <taxon>Metakinetoplastina</taxon>
        <taxon>Trypanosomatida</taxon>
        <taxon>Trypanosomatidae</taxon>
        <taxon>Trypanosoma</taxon>
        <taxon>Nannomonas</taxon>
    </lineage>
</organism>
<accession>F9W6Z9</accession>
<name>F9W6Z9_TRYCI</name>
<dbReference type="InterPro" id="IPR006518">
    <property type="entry name" value="Trypano_RHS"/>
</dbReference>
<dbReference type="EMBL" id="CAEQ01000955">
    <property type="protein sequence ID" value="CCD12957.1"/>
    <property type="molecule type" value="Genomic_DNA"/>
</dbReference>
<reference evidence="2" key="1">
    <citation type="submission" date="2011-07" db="EMBL/GenBank/DDBJ databases">
        <title>Divergent evolution of antigenic variation in African trypanosomes.</title>
        <authorList>
            <person name="Jackson A.P."/>
            <person name="Berry A."/>
            <person name="Allison H.C."/>
            <person name="Burton P."/>
            <person name="Anderson J."/>
            <person name="Aslett M."/>
            <person name="Brown R."/>
            <person name="Corton N."/>
            <person name="Harris D."/>
            <person name="Hauser H."/>
            <person name="Gamble J."/>
            <person name="Gilderthorp R."/>
            <person name="McQuillan J."/>
            <person name="Quail M.A."/>
            <person name="Sanders M."/>
            <person name="Van Tonder A."/>
            <person name="Ginger M.L."/>
            <person name="Donelson J.E."/>
            <person name="Field M.C."/>
            <person name="Barry J.D."/>
            <person name="Berriman M."/>
            <person name="Hertz-Fowler C."/>
        </authorList>
    </citation>
    <scope>NUCLEOTIDE SEQUENCE [LARGE SCALE GENOMIC DNA]</scope>
    <source>
        <strain evidence="2">IL3000</strain>
    </source>
</reference>
<dbReference type="AlphaFoldDB" id="F9W6Z9"/>
<dbReference type="NCBIfam" id="TIGR01631">
    <property type="entry name" value="Trypano_RHS"/>
    <property type="match status" value="1"/>
</dbReference>
<sequence>MLGEEDTQAITLLSVMNKIAAYKDYHPSVGNSSGHRTSVLTQVNALGRIPSAVSFFPRGRAIPVELGQFYRPLIHNFPVVDGFFLVDAVGKGVLLPEGAAAPTQTIVLLQVTKAGCHHTTTSEVGRFRELMAQSFTNWREMENRLSYEMIYVQHTDSTSITERQRCDRSGMADDAVIEEFWNRLSHFQVAFDLPITEMFEGKLFGRSVTEVGANNVRRGMQTLSMEPPYLRASLPYSGMYL</sequence>
<proteinExistence type="predicted"/>
<reference evidence="1 2" key="2">
    <citation type="journal article" date="2012" name="Proc. Natl. Acad. Sci. U.S.A.">
        <title>Antigenic diversity is generated by distinct evolutionary mechanisms in African trypanosome species.</title>
        <authorList>
            <person name="Jackson A.P."/>
            <person name="Berry A."/>
            <person name="Aslett M."/>
            <person name="Allison H.C."/>
            <person name="Burton P."/>
            <person name="Vavrova-Anderson J."/>
            <person name="Brown R."/>
            <person name="Browne H."/>
            <person name="Corton N."/>
            <person name="Hauser H."/>
            <person name="Gamble J."/>
            <person name="Gilderthorp R."/>
            <person name="Marcello L."/>
            <person name="McQuillan J."/>
            <person name="Otto T.D."/>
            <person name="Quail M.A."/>
            <person name="Sanders M.J."/>
            <person name="van Tonder A."/>
            <person name="Ginger M.L."/>
            <person name="Field M.C."/>
            <person name="Barry J.D."/>
            <person name="Hertz-Fowler C."/>
            <person name="Berriman M."/>
        </authorList>
    </citation>
    <scope>NUCLEOTIDE SEQUENCE [LARGE SCALE GENOMIC DNA]</scope>
    <source>
        <strain evidence="1 2">IL3000</strain>
    </source>
</reference>
<evidence type="ECO:0000313" key="1">
    <source>
        <dbReference type="EMBL" id="CCD12957.1"/>
    </source>
</evidence>
<evidence type="ECO:0000313" key="2">
    <source>
        <dbReference type="Proteomes" id="UP000000702"/>
    </source>
</evidence>
<dbReference type="VEuPathDB" id="TriTrypDB:TcIL3000_0_37760"/>
<dbReference type="Proteomes" id="UP000000702">
    <property type="component" value="Unassembled WGS sequence"/>
</dbReference>
<keyword evidence="2" id="KW-1185">Reference proteome</keyword>